<keyword evidence="3 6" id="KW-0812">Transmembrane</keyword>
<dbReference type="InterPro" id="IPR036259">
    <property type="entry name" value="MFS_trans_sf"/>
</dbReference>
<organism evidence="7 8">
    <name type="scientific">Pseudonocardia kongjuensis</name>
    <dbReference type="NCBI Taxonomy" id="102227"/>
    <lineage>
        <taxon>Bacteria</taxon>
        <taxon>Bacillati</taxon>
        <taxon>Actinomycetota</taxon>
        <taxon>Actinomycetes</taxon>
        <taxon>Pseudonocardiales</taxon>
        <taxon>Pseudonocardiaceae</taxon>
        <taxon>Pseudonocardia</taxon>
    </lineage>
</organism>
<evidence type="ECO:0000313" key="7">
    <source>
        <dbReference type="EMBL" id="GAA1389346.1"/>
    </source>
</evidence>
<evidence type="ECO:0000256" key="3">
    <source>
        <dbReference type="ARBA" id="ARBA00022692"/>
    </source>
</evidence>
<keyword evidence="2" id="KW-0813">Transport</keyword>
<sequence>MSAVYFGIVFGLYVLAFFLPQIIAGFEQQFGTEYTLIEVGLITAVPYAIASVTMVLWARHSDRTGERALHVAVPALVGAVAIAGALCDGLRDRGVRGDPAVLLAAERVPDRLRGRRRDRRFVGSFVTGRLADLTGDARAGLWVVAAMMVMSASVALAFRGRPRSGSSGSTKS</sequence>
<evidence type="ECO:0008006" key="9">
    <source>
        <dbReference type="Google" id="ProtNLM"/>
    </source>
</evidence>
<name>A0ABN1XSW2_9PSEU</name>
<dbReference type="SUPFAM" id="SSF103473">
    <property type="entry name" value="MFS general substrate transporter"/>
    <property type="match status" value="1"/>
</dbReference>
<dbReference type="EMBL" id="BAAAJK010000009">
    <property type="protein sequence ID" value="GAA1389346.1"/>
    <property type="molecule type" value="Genomic_DNA"/>
</dbReference>
<feature type="transmembrane region" description="Helical" evidence="6">
    <location>
        <begin position="139"/>
        <end position="158"/>
    </location>
</feature>
<evidence type="ECO:0000256" key="6">
    <source>
        <dbReference type="SAM" id="Phobius"/>
    </source>
</evidence>
<keyword evidence="8" id="KW-1185">Reference proteome</keyword>
<evidence type="ECO:0000313" key="8">
    <source>
        <dbReference type="Proteomes" id="UP001501414"/>
    </source>
</evidence>
<dbReference type="PANTHER" id="PTHR43791">
    <property type="entry name" value="PERMEASE-RELATED"/>
    <property type="match status" value="1"/>
</dbReference>
<comment type="subcellular location">
    <subcellularLocation>
        <location evidence="1">Membrane</location>
        <topology evidence="1">Multi-pass membrane protein</topology>
    </subcellularLocation>
</comment>
<accession>A0ABN1XSW2</accession>
<evidence type="ECO:0000256" key="2">
    <source>
        <dbReference type="ARBA" id="ARBA00022448"/>
    </source>
</evidence>
<protein>
    <recommendedName>
        <fullName evidence="9">MFS transporter</fullName>
    </recommendedName>
</protein>
<feature type="transmembrane region" description="Helical" evidence="6">
    <location>
        <begin position="34"/>
        <end position="56"/>
    </location>
</feature>
<evidence type="ECO:0000256" key="4">
    <source>
        <dbReference type="ARBA" id="ARBA00022989"/>
    </source>
</evidence>
<dbReference type="Proteomes" id="UP001501414">
    <property type="component" value="Unassembled WGS sequence"/>
</dbReference>
<dbReference type="Gene3D" id="1.20.1250.20">
    <property type="entry name" value="MFS general substrate transporter like domains"/>
    <property type="match status" value="1"/>
</dbReference>
<proteinExistence type="predicted"/>
<dbReference type="PANTHER" id="PTHR43791:SF36">
    <property type="entry name" value="TRANSPORTER, PUTATIVE (AFU_ORTHOLOGUE AFUA_6G08340)-RELATED"/>
    <property type="match status" value="1"/>
</dbReference>
<reference evidence="7 8" key="1">
    <citation type="journal article" date="2019" name="Int. J. Syst. Evol. Microbiol.">
        <title>The Global Catalogue of Microorganisms (GCM) 10K type strain sequencing project: providing services to taxonomists for standard genome sequencing and annotation.</title>
        <authorList>
            <consortium name="The Broad Institute Genomics Platform"/>
            <consortium name="The Broad Institute Genome Sequencing Center for Infectious Disease"/>
            <person name="Wu L."/>
            <person name="Ma J."/>
        </authorList>
    </citation>
    <scope>NUCLEOTIDE SEQUENCE [LARGE SCALE GENOMIC DNA]</scope>
    <source>
        <strain evidence="7 8">JCM 11896</strain>
    </source>
</reference>
<evidence type="ECO:0000256" key="1">
    <source>
        <dbReference type="ARBA" id="ARBA00004141"/>
    </source>
</evidence>
<feature type="transmembrane region" description="Helical" evidence="6">
    <location>
        <begin position="68"/>
        <end position="86"/>
    </location>
</feature>
<gene>
    <name evidence="7" type="ORF">GCM10009613_28150</name>
</gene>
<comment type="caution">
    <text evidence="7">The sequence shown here is derived from an EMBL/GenBank/DDBJ whole genome shotgun (WGS) entry which is preliminary data.</text>
</comment>
<evidence type="ECO:0000256" key="5">
    <source>
        <dbReference type="ARBA" id="ARBA00023136"/>
    </source>
</evidence>
<keyword evidence="4 6" id="KW-1133">Transmembrane helix</keyword>
<keyword evidence="5 6" id="KW-0472">Membrane</keyword>